<feature type="compositionally biased region" description="Polar residues" evidence="22">
    <location>
        <begin position="694"/>
        <end position="704"/>
    </location>
</feature>
<keyword evidence="12" id="KW-0206">Cytoskeleton</keyword>
<dbReference type="CDD" id="cd06236">
    <property type="entry name" value="M14_AGBL5_like"/>
    <property type="match status" value="1"/>
</dbReference>
<comment type="catalytic activity">
    <reaction evidence="16">
        <text>C-terminal L-alpha-aminoacyl-L-glutamyl-[tubulin] + H2O = C-terminal L-alpha-aminoacyl-[tubulin] + L-glutamate</text>
        <dbReference type="Rhea" id="RHEA:63796"/>
        <dbReference type="Rhea" id="RHEA-COMP:16436"/>
        <dbReference type="Rhea" id="RHEA-COMP:16437"/>
        <dbReference type="ChEBI" id="CHEBI:15377"/>
        <dbReference type="ChEBI" id="CHEBI:29985"/>
        <dbReference type="ChEBI" id="CHEBI:90782"/>
        <dbReference type="ChEBI" id="CHEBI:149556"/>
        <dbReference type="EC" id="3.4.17.24"/>
    </reaction>
    <physiologicalReaction direction="left-to-right" evidence="16">
        <dbReference type="Rhea" id="RHEA:63797"/>
    </physiologicalReaction>
</comment>
<comment type="catalytic activity">
    <reaction evidence="15">
        <text>C-terminal L-alpha-aminoacyl-L-glutamyl-L-glutamyl-[tubulin] + H2O = C-terminal L-alpha-aminoacyl-L-glutamyl-[tubulin] + L-glutamate</text>
        <dbReference type="Rhea" id="RHEA:63792"/>
        <dbReference type="Rhea" id="RHEA-COMP:16435"/>
        <dbReference type="Rhea" id="RHEA-COMP:16436"/>
        <dbReference type="ChEBI" id="CHEBI:15377"/>
        <dbReference type="ChEBI" id="CHEBI:29985"/>
        <dbReference type="ChEBI" id="CHEBI:149555"/>
        <dbReference type="ChEBI" id="CHEBI:149556"/>
        <dbReference type="EC" id="3.4.17.24"/>
    </reaction>
    <physiologicalReaction direction="left-to-right" evidence="15">
        <dbReference type="Rhea" id="RHEA:63793"/>
    </physiologicalReaction>
</comment>
<dbReference type="InterPro" id="IPR050821">
    <property type="entry name" value="Cytosolic_carboxypeptidase"/>
</dbReference>
<dbReference type="GO" id="GO:0005634">
    <property type="term" value="C:nucleus"/>
    <property type="evidence" value="ECO:0007669"/>
    <property type="project" value="UniProtKB-SubCell"/>
</dbReference>
<keyword evidence="25" id="KW-1185">Reference proteome</keyword>
<dbReference type="PROSITE" id="PS52035">
    <property type="entry name" value="PEPTIDASE_M14"/>
    <property type="match status" value="1"/>
</dbReference>
<dbReference type="OrthoDB" id="10253041at2759"/>
<dbReference type="GO" id="GO:0006508">
    <property type="term" value="P:proteolysis"/>
    <property type="evidence" value="ECO:0007669"/>
    <property type="project" value="UniProtKB-KW"/>
</dbReference>
<dbReference type="GO" id="GO:0005819">
    <property type="term" value="C:spindle"/>
    <property type="evidence" value="ECO:0007669"/>
    <property type="project" value="UniProtKB-SubCell"/>
</dbReference>
<dbReference type="InterPro" id="IPR040626">
    <property type="entry name" value="Pepdidase_M14_N"/>
</dbReference>
<dbReference type="PANTHER" id="PTHR12756:SF12">
    <property type="entry name" value="CYTOSOLIC CARBOXYPEPTIDASE-LIKE PROTEIN 5"/>
    <property type="match status" value="1"/>
</dbReference>
<keyword evidence="9" id="KW-0378">Hydrolase</keyword>
<feature type="compositionally biased region" description="Basic residues" evidence="22">
    <location>
        <begin position="731"/>
        <end position="742"/>
    </location>
</feature>
<evidence type="ECO:0000256" key="18">
    <source>
        <dbReference type="ARBA" id="ARBA00032753"/>
    </source>
</evidence>
<comment type="similarity">
    <text evidence="5 21">Belongs to the peptidase M14 family.</text>
</comment>
<feature type="compositionally biased region" description="Basic residues" evidence="22">
    <location>
        <begin position="773"/>
        <end position="782"/>
    </location>
</feature>
<dbReference type="EC" id="3.4.17.24" evidence="17"/>
<comment type="cofactor">
    <cofactor evidence="1">
        <name>Zn(2+)</name>
        <dbReference type="ChEBI" id="CHEBI:29105"/>
    </cofactor>
</comment>
<dbReference type="Pfam" id="PF18027">
    <property type="entry name" value="Pepdidase_M14_N"/>
    <property type="match status" value="1"/>
</dbReference>
<evidence type="ECO:0000256" key="10">
    <source>
        <dbReference type="ARBA" id="ARBA00022833"/>
    </source>
</evidence>
<dbReference type="Gene3D" id="2.60.40.3120">
    <property type="match status" value="1"/>
</dbReference>
<dbReference type="AlphaFoldDB" id="A0A8J2S0W8"/>
<evidence type="ECO:0000256" key="2">
    <source>
        <dbReference type="ARBA" id="ARBA00004123"/>
    </source>
</evidence>
<feature type="region of interest" description="Disordered" evidence="22">
    <location>
        <begin position="665"/>
        <end position="745"/>
    </location>
</feature>
<evidence type="ECO:0000256" key="6">
    <source>
        <dbReference type="ARBA" id="ARBA00022490"/>
    </source>
</evidence>
<evidence type="ECO:0000256" key="8">
    <source>
        <dbReference type="ARBA" id="ARBA00022723"/>
    </source>
</evidence>
<evidence type="ECO:0000256" key="3">
    <source>
        <dbReference type="ARBA" id="ARBA00004186"/>
    </source>
</evidence>
<comment type="caution">
    <text evidence="24">The sequence shown here is derived from an EMBL/GenBank/DDBJ whole genome shotgun (WGS) entry which is preliminary data.</text>
</comment>
<organism evidence="24 25">
    <name type="scientific">Daphnia galeata</name>
    <dbReference type="NCBI Taxonomy" id="27404"/>
    <lineage>
        <taxon>Eukaryota</taxon>
        <taxon>Metazoa</taxon>
        <taxon>Ecdysozoa</taxon>
        <taxon>Arthropoda</taxon>
        <taxon>Crustacea</taxon>
        <taxon>Branchiopoda</taxon>
        <taxon>Diplostraca</taxon>
        <taxon>Cladocera</taxon>
        <taxon>Anomopoda</taxon>
        <taxon>Daphniidae</taxon>
        <taxon>Daphnia</taxon>
    </lineage>
</organism>
<dbReference type="PANTHER" id="PTHR12756">
    <property type="entry name" value="CYTOSOLIC CARBOXYPEPTIDASE"/>
    <property type="match status" value="1"/>
</dbReference>
<evidence type="ECO:0000256" key="22">
    <source>
        <dbReference type="SAM" id="MobiDB-lite"/>
    </source>
</evidence>
<feature type="region of interest" description="Disordered" evidence="22">
    <location>
        <begin position="758"/>
        <end position="789"/>
    </location>
</feature>
<evidence type="ECO:0000256" key="16">
    <source>
        <dbReference type="ARBA" id="ARBA00024627"/>
    </source>
</evidence>
<evidence type="ECO:0000256" key="7">
    <source>
        <dbReference type="ARBA" id="ARBA00022670"/>
    </source>
</evidence>
<accession>A0A8J2S0W8</accession>
<evidence type="ECO:0000256" key="12">
    <source>
        <dbReference type="ARBA" id="ARBA00023212"/>
    </source>
</evidence>
<evidence type="ECO:0000256" key="4">
    <source>
        <dbReference type="ARBA" id="ARBA00004214"/>
    </source>
</evidence>
<dbReference type="Pfam" id="PF00246">
    <property type="entry name" value="Peptidase_M14"/>
    <property type="match status" value="1"/>
</dbReference>
<reference evidence="24" key="1">
    <citation type="submission" date="2021-11" db="EMBL/GenBank/DDBJ databases">
        <authorList>
            <person name="Schell T."/>
        </authorList>
    </citation>
    <scope>NUCLEOTIDE SEQUENCE</scope>
    <source>
        <strain evidence="24">M5</strain>
    </source>
</reference>
<evidence type="ECO:0000256" key="21">
    <source>
        <dbReference type="PROSITE-ProRule" id="PRU01379"/>
    </source>
</evidence>
<protein>
    <recommendedName>
        <fullName evidence="14">Cytosolic carboxypeptidase-like protein 5</fullName>
        <ecNumber evidence="17">3.4.17.24</ecNumber>
    </recommendedName>
    <alternativeName>
        <fullName evidence="19">ATP/GTP-binding protein-like 5</fullName>
    </alternativeName>
    <alternativeName>
        <fullName evidence="18">Protein deglutamylase CCP5</fullName>
    </alternativeName>
</protein>
<name>A0A8J2S0W8_9CRUS</name>
<keyword evidence="6" id="KW-0963">Cytoplasm</keyword>
<feature type="active site" description="Proton donor/acceptor" evidence="21">
    <location>
        <position position="486"/>
    </location>
</feature>
<comment type="subcellular location">
    <subcellularLocation>
        <location evidence="3">Cytoplasm</location>
        <location evidence="3">Cytoskeleton</location>
        <location evidence="3">Spindle</location>
    </subcellularLocation>
    <subcellularLocation>
        <location evidence="4">Midbody</location>
    </subcellularLocation>
    <subcellularLocation>
        <location evidence="2">Nucleus</location>
    </subcellularLocation>
</comment>
<evidence type="ECO:0000256" key="11">
    <source>
        <dbReference type="ARBA" id="ARBA00023049"/>
    </source>
</evidence>
<evidence type="ECO:0000256" key="13">
    <source>
        <dbReference type="ARBA" id="ARBA00023242"/>
    </source>
</evidence>
<evidence type="ECO:0000256" key="17">
    <source>
        <dbReference type="ARBA" id="ARBA00026108"/>
    </source>
</evidence>
<evidence type="ECO:0000259" key="23">
    <source>
        <dbReference type="PROSITE" id="PS52035"/>
    </source>
</evidence>
<feature type="compositionally biased region" description="Polar residues" evidence="22">
    <location>
        <begin position="816"/>
        <end position="837"/>
    </location>
</feature>
<dbReference type="SUPFAM" id="SSF53187">
    <property type="entry name" value="Zn-dependent exopeptidases"/>
    <property type="match status" value="1"/>
</dbReference>
<evidence type="ECO:0000256" key="5">
    <source>
        <dbReference type="ARBA" id="ARBA00005988"/>
    </source>
</evidence>
<gene>
    <name evidence="24" type="ORF">DGAL_LOCUS16197</name>
</gene>
<evidence type="ECO:0000256" key="19">
    <source>
        <dbReference type="ARBA" id="ARBA00032928"/>
    </source>
</evidence>
<feature type="domain" description="Peptidase M14" evidence="23">
    <location>
        <begin position="134"/>
        <end position="531"/>
    </location>
</feature>
<keyword evidence="13" id="KW-0539">Nucleus</keyword>
<evidence type="ECO:0000256" key="14">
    <source>
        <dbReference type="ARBA" id="ARBA00024141"/>
    </source>
</evidence>
<sequence>MNETVGSFHFHSDFDSGNLAKVVINDKNDNEFHLWTLPDCANTPYENGNRTWFYFGVKGPSNTTVKFNIMNLNRQAKLYSQGMKPLYKVLPHQEQWERIRDKPLCSMEDQSFVLSFKFTMPSEENCTVYFAFCYPYSYSDLLLDLDALDARFSSKEGNIYFGRELLCNSLEQRRVDLVTVTRNGDENRRDKPVVFVSARVHPGETPSSFVLKGFMDFILKEDDIRAQKLRENFIFLLVPMLNPDGVYRGHYRTDSRGVNLNRVYLETNADVHPTIAATKQLLLDLAKEDLVMETNSMCKLEQQVKDALTVETDDSNCRDDSDTLWPLSFKNDGGRTNFAGLQFPNTSEGAAISMSSSTILSGNTLEGAEEGDVSAQYFDVAPATSCPAAVPSNKSRLFAYIDLHGHASKRGIFIYGNHFKDANQQVECLLLPKLISLNSQHFDFWACNFSEKNMRQRDKRDGLSKEGSGRVAISKLTGIPRSYTLECNYNTGRMRNILSPLPTDKFPLFHATIADAKDEERLEGSTISRRRTVSAGPSLTDAFAPPVPYAEQSFKEVGEAMAVSLLDLIGANPMSRLPQSTYGDVDGARQWIRLHCLGQRRFPFVEADADEESTGSHLPTSIATTNSLQQVSQRESLVLATTSTPTTGDLATTVMSVLPAMRLSPGKRLLKSRDKTNRVRVRKPWPGSPRIKESPNQSPKQQGPSPVDFAPSSPSYQHFPKQVKSPPSARRVPRKKSLKKTKVQPIVKKDGIVDVELNATPHATSPASPPKQLLKRKRRKSRTVSLSESCKEKRKFKGSPVAVAAVAAAVVAASDNNNPTDVDFSQPSTSASTRSQTKSVLVKKKKMLKKRNATSVLQKKKRITLITE</sequence>
<dbReference type="InterPro" id="IPR000834">
    <property type="entry name" value="Peptidase_M14"/>
</dbReference>
<feature type="region of interest" description="Disordered" evidence="22">
    <location>
        <begin position="816"/>
        <end position="846"/>
    </location>
</feature>
<dbReference type="GO" id="GO:0008270">
    <property type="term" value="F:zinc ion binding"/>
    <property type="evidence" value="ECO:0007669"/>
    <property type="project" value="InterPro"/>
</dbReference>
<evidence type="ECO:0000256" key="1">
    <source>
        <dbReference type="ARBA" id="ARBA00001947"/>
    </source>
</evidence>
<dbReference type="Proteomes" id="UP000789390">
    <property type="component" value="Unassembled WGS sequence"/>
</dbReference>
<evidence type="ECO:0000313" key="24">
    <source>
        <dbReference type="EMBL" id="CAH0112477.1"/>
    </source>
</evidence>
<evidence type="ECO:0000256" key="9">
    <source>
        <dbReference type="ARBA" id="ARBA00022801"/>
    </source>
</evidence>
<keyword evidence="7" id="KW-0645">Protease</keyword>
<evidence type="ECO:0000313" key="25">
    <source>
        <dbReference type="Proteomes" id="UP000789390"/>
    </source>
</evidence>
<keyword evidence="8" id="KW-0479">Metal-binding</keyword>
<dbReference type="GO" id="GO:0030496">
    <property type="term" value="C:midbody"/>
    <property type="evidence" value="ECO:0007669"/>
    <property type="project" value="UniProtKB-SubCell"/>
</dbReference>
<keyword evidence="11" id="KW-0482">Metalloprotease</keyword>
<proteinExistence type="inferred from homology"/>
<evidence type="ECO:0000256" key="15">
    <source>
        <dbReference type="ARBA" id="ARBA00024524"/>
    </source>
</evidence>
<dbReference type="Gene3D" id="3.40.630.10">
    <property type="entry name" value="Zn peptidases"/>
    <property type="match status" value="2"/>
</dbReference>
<dbReference type="GO" id="GO:0004181">
    <property type="term" value="F:metallocarboxypeptidase activity"/>
    <property type="evidence" value="ECO:0007669"/>
    <property type="project" value="InterPro"/>
</dbReference>
<dbReference type="EMBL" id="CAKKLH010000326">
    <property type="protein sequence ID" value="CAH0112477.1"/>
    <property type="molecule type" value="Genomic_DNA"/>
</dbReference>
<comment type="catalytic activity">
    <reaction evidence="20">
        <text>gamma-L-glutamyl-L-glutamyl-[protein] + H2O = L-glutamyl-[protein] + L-glutamate</text>
        <dbReference type="Rhea" id="RHEA:60152"/>
        <dbReference type="Rhea" id="RHEA-COMP:10208"/>
        <dbReference type="Rhea" id="RHEA-COMP:15517"/>
        <dbReference type="ChEBI" id="CHEBI:15377"/>
        <dbReference type="ChEBI" id="CHEBI:29973"/>
        <dbReference type="ChEBI" id="CHEBI:29985"/>
        <dbReference type="ChEBI" id="CHEBI:143622"/>
    </reaction>
    <physiologicalReaction direction="left-to-right" evidence="20">
        <dbReference type="Rhea" id="RHEA:60153"/>
    </physiologicalReaction>
</comment>
<evidence type="ECO:0000256" key="20">
    <source>
        <dbReference type="ARBA" id="ARBA00047714"/>
    </source>
</evidence>
<keyword evidence="10" id="KW-0862">Zinc</keyword>
<dbReference type="InterPro" id="IPR034286">
    <property type="entry name" value="M14_AGBL5-like"/>
</dbReference>